<dbReference type="AlphaFoldDB" id="A0A5D3BL12"/>
<comment type="caution">
    <text evidence="1">The sequence shown here is derived from an EMBL/GenBank/DDBJ whole genome shotgun (WGS) entry which is preliminary data.</text>
</comment>
<protein>
    <submittedName>
        <fullName evidence="1">Histidine-rich glycoprotein-like</fullName>
    </submittedName>
</protein>
<sequence>MQLYHDALLIRQRLGFVHDRQCNSIMMPCRFLGQSCTIIILLERRRQSLPIVIFLELHHRPFGETEVKLHRRLHLRERKIELHNHRHLGAQKQSSTIVIVIVLETRKKSCTIIVILERRRQSCFIVVIFGEVEMKLHHCCHLKEVEVELHRRHPLRVAPSSFRELEVEMYYHHHA</sequence>
<dbReference type="Proteomes" id="UP000321947">
    <property type="component" value="Unassembled WGS sequence"/>
</dbReference>
<dbReference type="EMBL" id="SSTD01017328">
    <property type="protein sequence ID" value="TYJ99973.1"/>
    <property type="molecule type" value="Genomic_DNA"/>
</dbReference>
<evidence type="ECO:0000313" key="1">
    <source>
        <dbReference type="EMBL" id="TYJ99973.1"/>
    </source>
</evidence>
<evidence type="ECO:0000313" key="2">
    <source>
        <dbReference type="Proteomes" id="UP000321947"/>
    </source>
</evidence>
<gene>
    <name evidence="1" type="ORF">E5676_scaffold360G00140</name>
</gene>
<accession>A0A5D3BL12</accession>
<organism evidence="1 2">
    <name type="scientific">Cucumis melo var. makuwa</name>
    <name type="common">Oriental melon</name>
    <dbReference type="NCBI Taxonomy" id="1194695"/>
    <lineage>
        <taxon>Eukaryota</taxon>
        <taxon>Viridiplantae</taxon>
        <taxon>Streptophyta</taxon>
        <taxon>Embryophyta</taxon>
        <taxon>Tracheophyta</taxon>
        <taxon>Spermatophyta</taxon>
        <taxon>Magnoliopsida</taxon>
        <taxon>eudicotyledons</taxon>
        <taxon>Gunneridae</taxon>
        <taxon>Pentapetalae</taxon>
        <taxon>rosids</taxon>
        <taxon>fabids</taxon>
        <taxon>Cucurbitales</taxon>
        <taxon>Cucurbitaceae</taxon>
        <taxon>Benincaseae</taxon>
        <taxon>Cucumis</taxon>
    </lineage>
</organism>
<reference evidence="1 2" key="1">
    <citation type="submission" date="2019-08" db="EMBL/GenBank/DDBJ databases">
        <title>Draft genome sequences of two oriental melons (Cucumis melo L. var makuwa).</title>
        <authorList>
            <person name="Kwon S.-Y."/>
        </authorList>
    </citation>
    <scope>NUCLEOTIDE SEQUENCE [LARGE SCALE GENOMIC DNA]</scope>
    <source>
        <strain evidence="2">cv. Chang Bougi</strain>
        <tissue evidence="1">Leaf</tissue>
    </source>
</reference>
<proteinExistence type="predicted"/>
<name>A0A5D3BL12_CUCMM</name>